<keyword evidence="1" id="KW-0597">Phosphoprotein</keyword>
<sequence length="125" mass="13678">MALKLMIVDDSNIIRSKITRTLSQHDMEVVATASNGEEAVKRFGEKKPDVVTMDLTMPRMDGLECIRALRKLNPTIRILVVSALADKATAIQALKEGAQGFLCKPFSETDLTEAMEELLGDDANG</sequence>
<dbReference type="GO" id="GO:0000160">
    <property type="term" value="P:phosphorelay signal transduction system"/>
    <property type="evidence" value="ECO:0007669"/>
    <property type="project" value="InterPro"/>
</dbReference>
<dbReference type="InterPro" id="IPR011006">
    <property type="entry name" value="CheY-like_superfamily"/>
</dbReference>
<dbReference type="PANTHER" id="PTHR43228">
    <property type="entry name" value="TWO-COMPONENT RESPONSE REGULATOR"/>
    <property type="match status" value="1"/>
</dbReference>
<accession>A0A840BI92</accession>
<dbReference type="RefSeq" id="WP_183631733.1">
    <property type="nucleotide sequence ID" value="NZ_BAABLE010000011.1"/>
</dbReference>
<evidence type="ECO:0000256" key="1">
    <source>
        <dbReference type="PROSITE-ProRule" id="PRU00169"/>
    </source>
</evidence>
<reference evidence="3 4" key="1">
    <citation type="submission" date="2020-08" db="EMBL/GenBank/DDBJ databases">
        <title>Genomic Encyclopedia of Type Strains, Phase IV (KMG-IV): sequencing the most valuable type-strain genomes for metagenomic binning, comparative biology and taxonomic classification.</title>
        <authorList>
            <person name="Goeker M."/>
        </authorList>
    </citation>
    <scope>NUCLEOTIDE SEQUENCE [LARGE SCALE GENOMIC DNA]</scope>
    <source>
        <strain evidence="3 4">DSM 106739</strain>
    </source>
</reference>
<evidence type="ECO:0000313" key="3">
    <source>
        <dbReference type="EMBL" id="MBB4011309.1"/>
    </source>
</evidence>
<dbReference type="AlphaFoldDB" id="A0A840BI92"/>
<feature type="domain" description="Response regulatory" evidence="2">
    <location>
        <begin position="4"/>
        <end position="119"/>
    </location>
</feature>
<keyword evidence="4" id="KW-1185">Reference proteome</keyword>
<dbReference type="InterPro" id="IPR001789">
    <property type="entry name" value="Sig_transdc_resp-reg_receiver"/>
</dbReference>
<evidence type="ECO:0000259" key="2">
    <source>
        <dbReference type="PROSITE" id="PS50110"/>
    </source>
</evidence>
<comment type="caution">
    <text evidence="3">The sequence shown here is derived from an EMBL/GenBank/DDBJ whole genome shotgun (WGS) entry which is preliminary data.</text>
</comment>
<dbReference type="EMBL" id="JACIET010000001">
    <property type="protein sequence ID" value="MBB4011309.1"/>
    <property type="molecule type" value="Genomic_DNA"/>
</dbReference>
<feature type="modified residue" description="4-aspartylphosphate" evidence="1">
    <location>
        <position position="54"/>
    </location>
</feature>
<name>A0A840BI92_9RHOO</name>
<evidence type="ECO:0000313" key="4">
    <source>
        <dbReference type="Proteomes" id="UP000561045"/>
    </source>
</evidence>
<dbReference type="Pfam" id="PF00072">
    <property type="entry name" value="Response_reg"/>
    <property type="match status" value="1"/>
</dbReference>
<organism evidence="3 4">
    <name type="scientific">Niveibacterium umoris</name>
    <dbReference type="NCBI Taxonomy" id="1193620"/>
    <lineage>
        <taxon>Bacteria</taxon>
        <taxon>Pseudomonadati</taxon>
        <taxon>Pseudomonadota</taxon>
        <taxon>Betaproteobacteria</taxon>
        <taxon>Rhodocyclales</taxon>
        <taxon>Rhodocyclaceae</taxon>
        <taxon>Niveibacterium</taxon>
    </lineage>
</organism>
<proteinExistence type="predicted"/>
<dbReference type="Gene3D" id="3.40.50.2300">
    <property type="match status" value="1"/>
</dbReference>
<dbReference type="PANTHER" id="PTHR43228:SF1">
    <property type="entry name" value="TWO-COMPONENT RESPONSE REGULATOR ARR22"/>
    <property type="match status" value="1"/>
</dbReference>
<protein>
    <submittedName>
        <fullName evidence="3">Two-component system chemotaxis response regulator CheY</fullName>
    </submittedName>
</protein>
<dbReference type="SUPFAM" id="SSF52172">
    <property type="entry name" value="CheY-like"/>
    <property type="match status" value="1"/>
</dbReference>
<dbReference type="Proteomes" id="UP000561045">
    <property type="component" value="Unassembled WGS sequence"/>
</dbReference>
<dbReference type="InterPro" id="IPR052048">
    <property type="entry name" value="ST_Response_Regulator"/>
</dbReference>
<dbReference type="PROSITE" id="PS50110">
    <property type="entry name" value="RESPONSE_REGULATORY"/>
    <property type="match status" value="1"/>
</dbReference>
<dbReference type="SMART" id="SM00448">
    <property type="entry name" value="REC"/>
    <property type="match status" value="1"/>
</dbReference>
<gene>
    <name evidence="3" type="ORF">GGR36_000617</name>
</gene>